<evidence type="ECO:0000313" key="2">
    <source>
        <dbReference type="Proteomes" id="UP001390339"/>
    </source>
</evidence>
<gene>
    <name evidence="1" type="ORF">PGQ11_002425</name>
</gene>
<name>A0ABR2JI73_9PEZI</name>
<evidence type="ECO:0000313" key="1">
    <source>
        <dbReference type="EMBL" id="KAK8877479.1"/>
    </source>
</evidence>
<reference evidence="1 2" key="1">
    <citation type="journal article" date="2024" name="IMA Fungus">
        <title>Apiospora arundinis, a panoply of carbohydrate-active enzymes and secondary metabolites.</title>
        <authorList>
            <person name="Sorensen T."/>
            <person name="Petersen C."/>
            <person name="Muurmann A.T."/>
            <person name="Christiansen J.V."/>
            <person name="Brundto M.L."/>
            <person name="Overgaard C.K."/>
            <person name="Boysen A.T."/>
            <person name="Wollenberg R.D."/>
            <person name="Larsen T.O."/>
            <person name="Sorensen J.L."/>
            <person name="Nielsen K.L."/>
            <person name="Sondergaard T.E."/>
        </authorList>
    </citation>
    <scope>NUCLEOTIDE SEQUENCE [LARGE SCALE GENOMIC DNA]</scope>
    <source>
        <strain evidence="1 2">AAU 773</strain>
    </source>
</reference>
<proteinExistence type="predicted"/>
<dbReference type="EMBL" id="JAPCWZ010000002">
    <property type="protein sequence ID" value="KAK8877479.1"/>
    <property type="molecule type" value="Genomic_DNA"/>
</dbReference>
<dbReference type="Proteomes" id="UP001390339">
    <property type="component" value="Unassembled WGS sequence"/>
</dbReference>
<organism evidence="1 2">
    <name type="scientific">Apiospora arundinis</name>
    <dbReference type="NCBI Taxonomy" id="335852"/>
    <lineage>
        <taxon>Eukaryota</taxon>
        <taxon>Fungi</taxon>
        <taxon>Dikarya</taxon>
        <taxon>Ascomycota</taxon>
        <taxon>Pezizomycotina</taxon>
        <taxon>Sordariomycetes</taxon>
        <taxon>Xylariomycetidae</taxon>
        <taxon>Amphisphaeriales</taxon>
        <taxon>Apiosporaceae</taxon>
        <taxon>Apiospora</taxon>
    </lineage>
</organism>
<sequence length="61" mass="6969">MSTCTSGLWYQCLLTFTSPVQFLFPLKLRQYFGKLCKTTELQRHIVAANGSSAHRDFILIS</sequence>
<protein>
    <submittedName>
        <fullName evidence="1">Uncharacterized protein</fullName>
    </submittedName>
</protein>
<comment type="caution">
    <text evidence="1">The sequence shown here is derived from an EMBL/GenBank/DDBJ whole genome shotgun (WGS) entry which is preliminary data.</text>
</comment>
<accession>A0ABR2JI73</accession>
<keyword evidence="2" id="KW-1185">Reference proteome</keyword>